<dbReference type="Proteomes" id="UP000827721">
    <property type="component" value="Unassembled WGS sequence"/>
</dbReference>
<comment type="similarity">
    <text evidence="2">Belongs to the plant DMP1 protein family.</text>
</comment>
<feature type="transmembrane region" description="Helical" evidence="7">
    <location>
        <begin position="20"/>
        <end position="38"/>
    </location>
</feature>
<dbReference type="PANTHER" id="PTHR31621">
    <property type="entry name" value="PROTEIN DMP3"/>
    <property type="match status" value="1"/>
</dbReference>
<keyword evidence="9" id="KW-1185">Reference proteome</keyword>
<organism evidence="8 9">
    <name type="scientific">Xanthoceras sorbifolium</name>
    <dbReference type="NCBI Taxonomy" id="99658"/>
    <lineage>
        <taxon>Eukaryota</taxon>
        <taxon>Viridiplantae</taxon>
        <taxon>Streptophyta</taxon>
        <taxon>Embryophyta</taxon>
        <taxon>Tracheophyta</taxon>
        <taxon>Spermatophyta</taxon>
        <taxon>Magnoliopsida</taxon>
        <taxon>eudicotyledons</taxon>
        <taxon>Gunneridae</taxon>
        <taxon>Pentapetalae</taxon>
        <taxon>rosids</taxon>
        <taxon>malvids</taxon>
        <taxon>Sapindales</taxon>
        <taxon>Sapindaceae</taxon>
        <taxon>Xanthoceroideae</taxon>
        <taxon>Xanthoceras</taxon>
    </lineage>
</organism>
<feature type="transmembrane region" description="Helical" evidence="7">
    <location>
        <begin position="50"/>
        <end position="69"/>
    </location>
</feature>
<evidence type="ECO:0000256" key="1">
    <source>
        <dbReference type="ARBA" id="ARBA00004141"/>
    </source>
</evidence>
<evidence type="ECO:0000313" key="8">
    <source>
        <dbReference type="EMBL" id="KAH7572008.1"/>
    </source>
</evidence>
<dbReference type="InterPro" id="IPR007770">
    <property type="entry name" value="DMP"/>
</dbReference>
<protein>
    <submittedName>
        <fullName evidence="8">Uncharacterized protein</fullName>
    </submittedName>
</protein>
<dbReference type="PANTHER" id="PTHR31621:SF5">
    <property type="entry name" value="PROTEIN DMP10"/>
    <property type="match status" value="1"/>
</dbReference>
<evidence type="ECO:0000256" key="2">
    <source>
        <dbReference type="ARBA" id="ARBA00008707"/>
    </source>
</evidence>
<feature type="transmembrane region" description="Helical" evidence="7">
    <location>
        <begin position="198"/>
        <end position="217"/>
    </location>
</feature>
<proteinExistence type="inferred from homology"/>
<reference evidence="8 9" key="1">
    <citation type="submission" date="2021-02" db="EMBL/GenBank/DDBJ databases">
        <title>Plant Genome Project.</title>
        <authorList>
            <person name="Zhang R.-G."/>
        </authorList>
    </citation>
    <scope>NUCLEOTIDE SEQUENCE [LARGE SCALE GENOMIC DNA]</scope>
    <source>
        <tissue evidence="8">Leaves</tissue>
    </source>
</reference>
<keyword evidence="4 7" id="KW-1133">Transmembrane helix</keyword>
<feature type="compositionally biased region" description="Basic and acidic residues" evidence="6">
    <location>
        <begin position="105"/>
        <end position="114"/>
    </location>
</feature>
<dbReference type="EMBL" id="JAFEMO010000004">
    <property type="protein sequence ID" value="KAH7572008.1"/>
    <property type="molecule type" value="Genomic_DNA"/>
</dbReference>
<feature type="region of interest" description="Disordered" evidence="6">
    <location>
        <begin position="101"/>
        <end position="128"/>
    </location>
</feature>
<comment type="subcellular location">
    <subcellularLocation>
        <location evidence="1">Membrane</location>
        <topology evidence="1">Multi-pass membrane protein</topology>
    </subcellularLocation>
</comment>
<evidence type="ECO:0000256" key="4">
    <source>
        <dbReference type="ARBA" id="ARBA00022989"/>
    </source>
</evidence>
<comment type="caution">
    <text evidence="8">The sequence shown here is derived from an EMBL/GenBank/DDBJ whole genome shotgun (WGS) entry which is preliminary data.</text>
</comment>
<evidence type="ECO:0000256" key="5">
    <source>
        <dbReference type="ARBA" id="ARBA00023136"/>
    </source>
</evidence>
<keyword evidence="5 7" id="KW-0472">Membrane</keyword>
<feature type="transmembrane region" description="Helical" evidence="7">
    <location>
        <begin position="160"/>
        <end position="178"/>
    </location>
</feature>
<sequence>MAPLIPKQGNRRLSTAANLANLLPTGTTLAFQALMPYFTNSGSCLAAHKYLTSSAIICFSFICFIFSFTDSFIAASNGKLYYGIATFKGLHIFNKEDYDDDKDNDNDTNKREEGNQAQQHNEGDEEIGEVPNDLKTLEISIKDGLDDDEKKILAKYRIRVIDFVHAFCSWLVFVVYATSSSDVQRCFFSDPSDNGKALMMNLPLAVGAAVSFLFILFPTRRRGIGYADTAAPKK</sequence>
<dbReference type="Pfam" id="PF05078">
    <property type="entry name" value="DUF679"/>
    <property type="match status" value="1"/>
</dbReference>
<keyword evidence="3 7" id="KW-0812">Transmembrane</keyword>
<name>A0ABQ8I5U7_9ROSI</name>
<evidence type="ECO:0000256" key="7">
    <source>
        <dbReference type="SAM" id="Phobius"/>
    </source>
</evidence>
<gene>
    <name evidence="8" type="ORF">JRO89_XS04G0184600</name>
</gene>
<evidence type="ECO:0000256" key="3">
    <source>
        <dbReference type="ARBA" id="ARBA00022692"/>
    </source>
</evidence>
<accession>A0ABQ8I5U7</accession>
<evidence type="ECO:0000313" key="9">
    <source>
        <dbReference type="Proteomes" id="UP000827721"/>
    </source>
</evidence>
<evidence type="ECO:0000256" key="6">
    <source>
        <dbReference type="SAM" id="MobiDB-lite"/>
    </source>
</evidence>